<accession>A0A255Z5Z2</accession>
<evidence type="ECO:0008006" key="5">
    <source>
        <dbReference type="Google" id="ProtNLM"/>
    </source>
</evidence>
<organism evidence="3 4">
    <name type="scientific">Niveispirillum lacus</name>
    <dbReference type="NCBI Taxonomy" id="1981099"/>
    <lineage>
        <taxon>Bacteria</taxon>
        <taxon>Pseudomonadati</taxon>
        <taxon>Pseudomonadota</taxon>
        <taxon>Alphaproteobacteria</taxon>
        <taxon>Rhodospirillales</taxon>
        <taxon>Azospirillaceae</taxon>
        <taxon>Niveispirillum</taxon>
    </lineage>
</organism>
<evidence type="ECO:0000256" key="1">
    <source>
        <dbReference type="SAM" id="MobiDB-lite"/>
    </source>
</evidence>
<comment type="caution">
    <text evidence="3">The sequence shown here is derived from an EMBL/GenBank/DDBJ whole genome shotgun (WGS) entry which is preliminary data.</text>
</comment>
<evidence type="ECO:0000313" key="3">
    <source>
        <dbReference type="EMBL" id="OYQ36852.1"/>
    </source>
</evidence>
<feature type="signal peptide" evidence="2">
    <location>
        <begin position="1"/>
        <end position="19"/>
    </location>
</feature>
<keyword evidence="4" id="KW-1185">Reference proteome</keyword>
<sequence>MKKSAATGVALVIVAGLSAAPAARGQAAPPVVTAIDGRPIDVLGALPGMTPEQVRAVLEPQGFVVKDEHRKELNYSQNKVVVWTSPEFVSRLILEKPGAAPAEEVTAEFTSGVSGNQLVAATRSYDWTSGRTPLNWDLKPANDYVVKTWGRHSGFHIPADDAHVVYWYRFIDGRTTTCPRTPDGMSETCYEGGNLGGPHVLDEYSRTSDVLMRVAIWNHQGKVLRFEQLVDDFQRRDAARALEKAEVEAKAKQVLSGGDKPPPKPRPTFTGIDVPKSVPAQGRADKAAPVENIPTGRDGGK</sequence>
<dbReference type="RefSeq" id="WP_094453795.1">
    <property type="nucleotide sequence ID" value="NZ_NOXU01000020.1"/>
</dbReference>
<dbReference type="Proteomes" id="UP000216998">
    <property type="component" value="Unassembled WGS sequence"/>
</dbReference>
<keyword evidence="2" id="KW-0732">Signal</keyword>
<dbReference type="AlphaFoldDB" id="A0A255Z5Z2"/>
<evidence type="ECO:0000256" key="2">
    <source>
        <dbReference type="SAM" id="SignalP"/>
    </source>
</evidence>
<proteinExistence type="predicted"/>
<feature type="chain" id="PRO_5013373233" description="Lipoprotein SmpA/OmlA domain-containing protein" evidence="2">
    <location>
        <begin position="20"/>
        <end position="301"/>
    </location>
</feature>
<feature type="region of interest" description="Disordered" evidence="1">
    <location>
        <begin position="252"/>
        <end position="301"/>
    </location>
</feature>
<name>A0A255Z5Z2_9PROT</name>
<dbReference type="EMBL" id="NOXU01000020">
    <property type="protein sequence ID" value="OYQ36852.1"/>
    <property type="molecule type" value="Genomic_DNA"/>
</dbReference>
<protein>
    <recommendedName>
        <fullName evidence="5">Lipoprotein SmpA/OmlA domain-containing protein</fullName>
    </recommendedName>
</protein>
<reference evidence="3 4" key="1">
    <citation type="submission" date="2017-07" db="EMBL/GenBank/DDBJ databases">
        <title>Niveispirillum cyanobacteriorum sp. nov., isolated from cyanobacterial aggregates in a eutrophic lake.</title>
        <authorList>
            <person name="Cai H."/>
        </authorList>
    </citation>
    <scope>NUCLEOTIDE SEQUENCE [LARGE SCALE GENOMIC DNA]</scope>
    <source>
        <strain evidence="4">TH1-14</strain>
    </source>
</reference>
<evidence type="ECO:0000313" key="4">
    <source>
        <dbReference type="Proteomes" id="UP000216998"/>
    </source>
</evidence>
<gene>
    <name evidence="3" type="ORF">CHU95_03530</name>
</gene>